<evidence type="ECO:0000259" key="8">
    <source>
        <dbReference type="PROSITE" id="PS50142"/>
    </source>
</evidence>
<keyword evidence="5 6" id="KW-0694">RNA-binding</keyword>
<gene>
    <name evidence="9" type="primary">B628R</name>
    <name evidence="9" type="ORF">NY2A_B628R</name>
</gene>
<organismHost>
    <name type="scientific">Chlorella</name>
    <dbReference type="NCBI Taxonomy" id="3071"/>
</organismHost>
<dbReference type="GO" id="GO:0004525">
    <property type="term" value="F:ribonuclease III activity"/>
    <property type="evidence" value="ECO:0007669"/>
    <property type="project" value="InterPro"/>
</dbReference>
<dbReference type="KEGG" id="vg:5658779"/>
<dbReference type="InterPro" id="IPR000999">
    <property type="entry name" value="RNase_III_dom"/>
</dbReference>
<dbReference type="GeneID" id="5658779"/>
<keyword evidence="2" id="KW-0540">Nuclease</keyword>
<evidence type="ECO:0000313" key="10">
    <source>
        <dbReference type="Proteomes" id="UP000202419"/>
    </source>
</evidence>
<feature type="domain" description="DRBM" evidence="7">
    <location>
        <begin position="194"/>
        <end position="262"/>
    </location>
</feature>
<dbReference type="CDD" id="cd00593">
    <property type="entry name" value="RIBOc"/>
    <property type="match status" value="1"/>
</dbReference>
<keyword evidence="3" id="KW-0255">Endonuclease</keyword>
<dbReference type="GO" id="GO:0003725">
    <property type="term" value="F:double-stranded RNA binding"/>
    <property type="evidence" value="ECO:0007669"/>
    <property type="project" value="TreeGrafter"/>
</dbReference>
<evidence type="ECO:0000256" key="3">
    <source>
        <dbReference type="ARBA" id="ARBA00022759"/>
    </source>
</evidence>
<dbReference type="Gene3D" id="3.30.160.20">
    <property type="match status" value="1"/>
</dbReference>
<organism evidence="9 10">
    <name type="scientific">Paramecium bursaria Chlorella virus NY2A</name>
    <name type="common">PBCV-NY2A</name>
    <dbReference type="NCBI Taxonomy" id="46021"/>
    <lineage>
        <taxon>Viruses</taxon>
        <taxon>Varidnaviria</taxon>
        <taxon>Bamfordvirae</taxon>
        <taxon>Nucleocytoviricota</taxon>
        <taxon>Megaviricetes</taxon>
        <taxon>Algavirales</taxon>
        <taxon>Phycodnaviridae</taxon>
        <taxon>Chlorovirus</taxon>
        <taxon>Chlorovirus americanus</taxon>
    </lineage>
</organism>
<evidence type="ECO:0000313" key="9">
    <source>
        <dbReference type="EMBL" id="ABT15027.1"/>
    </source>
</evidence>
<dbReference type="SMART" id="SM00358">
    <property type="entry name" value="DSRM"/>
    <property type="match status" value="1"/>
</dbReference>
<keyword evidence="10" id="KW-1185">Reference proteome</keyword>
<dbReference type="CDD" id="cd10845">
    <property type="entry name" value="DSRM_RNAse_III_family"/>
    <property type="match status" value="1"/>
</dbReference>
<keyword evidence="4" id="KW-0378">Hydrolase</keyword>
<dbReference type="PROSITE" id="PS50137">
    <property type="entry name" value="DS_RBD"/>
    <property type="match status" value="1"/>
</dbReference>
<dbReference type="OrthoDB" id="7427at10239"/>
<accession>A7IXF3</accession>
<feature type="domain" description="RNase III" evidence="8">
    <location>
        <begin position="44"/>
        <end position="168"/>
    </location>
</feature>
<evidence type="ECO:0000256" key="6">
    <source>
        <dbReference type="PROSITE-ProRule" id="PRU00266"/>
    </source>
</evidence>
<dbReference type="InterPro" id="IPR014720">
    <property type="entry name" value="dsRBD_dom"/>
</dbReference>
<protein>
    <submittedName>
        <fullName evidence="9">Uncharacterized protein B628R</fullName>
    </submittedName>
</protein>
<dbReference type="PANTHER" id="PTHR11207">
    <property type="entry name" value="RIBONUCLEASE III"/>
    <property type="match status" value="1"/>
</dbReference>
<evidence type="ECO:0000256" key="5">
    <source>
        <dbReference type="ARBA" id="ARBA00022884"/>
    </source>
</evidence>
<dbReference type="PROSITE" id="PS50142">
    <property type="entry name" value="RNASE_3_2"/>
    <property type="match status" value="1"/>
</dbReference>
<dbReference type="Pfam" id="PF00035">
    <property type="entry name" value="dsrm"/>
    <property type="match status" value="1"/>
</dbReference>
<evidence type="ECO:0000256" key="2">
    <source>
        <dbReference type="ARBA" id="ARBA00022722"/>
    </source>
</evidence>
<dbReference type="SMART" id="SM00535">
    <property type="entry name" value="RIBOc"/>
    <property type="match status" value="1"/>
</dbReference>
<name>A7IXF3_PBCVN</name>
<evidence type="ECO:0000256" key="1">
    <source>
        <dbReference type="ARBA" id="ARBA00010183"/>
    </source>
</evidence>
<dbReference type="GO" id="GO:0010468">
    <property type="term" value="P:regulation of gene expression"/>
    <property type="evidence" value="ECO:0007669"/>
    <property type="project" value="TreeGrafter"/>
</dbReference>
<dbReference type="InterPro" id="IPR036389">
    <property type="entry name" value="RNase_III_sf"/>
</dbReference>
<dbReference type="PANTHER" id="PTHR11207:SF0">
    <property type="entry name" value="RIBONUCLEASE 3"/>
    <property type="match status" value="1"/>
</dbReference>
<dbReference type="Pfam" id="PF14622">
    <property type="entry name" value="Ribonucleas_3_3"/>
    <property type="match status" value="1"/>
</dbReference>
<dbReference type="InterPro" id="IPR011907">
    <property type="entry name" value="RNase_III"/>
</dbReference>
<dbReference type="HAMAP" id="MF_00104">
    <property type="entry name" value="RNase_III"/>
    <property type="match status" value="1"/>
</dbReference>
<dbReference type="SUPFAM" id="SSF54768">
    <property type="entry name" value="dsRNA-binding domain-like"/>
    <property type="match status" value="1"/>
</dbReference>
<dbReference type="NCBIfam" id="TIGR02191">
    <property type="entry name" value="RNaseIII"/>
    <property type="match status" value="1"/>
</dbReference>
<proteinExistence type="inferred from homology"/>
<reference evidence="9 10" key="1">
    <citation type="journal article" date="2007" name="Virology">
        <title>Sequence and annotation of the 369-kb NY-2A and the 345-kb AR158 viruses that infect Chlorella NC64A.</title>
        <authorList>
            <person name="Fitzgerald L.A."/>
            <person name="Graves M.V."/>
            <person name="Li X."/>
            <person name="Feldblyum T."/>
            <person name="Nierman W.C."/>
            <person name="Van Etten J.L."/>
        </authorList>
    </citation>
    <scope>NUCLEOTIDE SEQUENCE [LARGE SCALE GENOMIC DNA]</scope>
    <source>
        <strain evidence="9 10">NY-2A</strain>
    </source>
</reference>
<dbReference type="Gene3D" id="1.10.1520.10">
    <property type="entry name" value="Ribonuclease III domain"/>
    <property type="match status" value="1"/>
</dbReference>
<dbReference type="Proteomes" id="UP000202419">
    <property type="component" value="Segment"/>
</dbReference>
<sequence length="268" mass="30484">MEHESSARTMMVSERFEEPIQIPNTDDNFPEGPPSTKSGVMFSKNDIEYLIGMPIIDFEYYKTAFSYNAIVEGESTYERMEFVGDSVLGFIIARYLYDNFPGKDEGFLSRLRTKFVSGKFLSSIALRMGLHNFVIMHQKGLYRGWNTNPRILEDVFEALMGAIYFDLGINAAKQFFMSTLVKYADIHNLMIDTNYKDRLLKHTRKIELQRPEFVSVFEKGGANPSFVVDVVINGQKISTGTGKSRKDAEQNASKLALYSMGIGEEFIS</sequence>
<dbReference type="PROSITE" id="PS00517">
    <property type="entry name" value="RNASE_3_1"/>
    <property type="match status" value="1"/>
</dbReference>
<evidence type="ECO:0000256" key="4">
    <source>
        <dbReference type="ARBA" id="ARBA00022801"/>
    </source>
</evidence>
<dbReference type="GO" id="GO:0006364">
    <property type="term" value="P:rRNA processing"/>
    <property type="evidence" value="ECO:0007669"/>
    <property type="project" value="InterPro"/>
</dbReference>
<dbReference type="RefSeq" id="YP_001497824.1">
    <property type="nucleotide sequence ID" value="NC_009898.1"/>
</dbReference>
<comment type="similarity">
    <text evidence="1">Belongs to the ribonuclease III family.</text>
</comment>
<evidence type="ECO:0000259" key="7">
    <source>
        <dbReference type="PROSITE" id="PS50137"/>
    </source>
</evidence>
<dbReference type="SUPFAM" id="SSF69065">
    <property type="entry name" value="RNase III domain-like"/>
    <property type="match status" value="1"/>
</dbReference>
<dbReference type="EMBL" id="DQ491002">
    <property type="protein sequence ID" value="ABT15027.1"/>
    <property type="molecule type" value="Genomic_DNA"/>
</dbReference>